<dbReference type="RefSeq" id="XP_033526780.1">
    <property type="nucleotide sequence ID" value="XM_033663372.1"/>
</dbReference>
<dbReference type="AlphaFoldDB" id="A0A6A6AMJ1"/>
<proteinExistence type="predicted"/>
<evidence type="ECO:0008006" key="3">
    <source>
        <dbReference type="Google" id="ProtNLM"/>
    </source>
</evidence>
<evidence type="ECO:0000313" key="2">
    <source>
        <dbReference type="Proteomes" id="UP000799771"/>
    </source>
</evidence>
<sequence>MQSSTILVNFHNSCPKCGASIDGDNKSCGSCGSVSCLHNILLCSVGDYADVCYIVVPCLKPG</sequence>
<evidence type="ECO:0000313" key="1">
    <source>
        <dbReference type="EMBL" id="KAF2132393.1"/>
    </source>
</evidence>
<dbReference type="EMBL" id="ML977501">
    <property type="protein sequence ID" value="KAF2132393.1"/>
    <property type="molecule type" value="Genomic_DNA"/>
</dbReference>
<accession>A0A6A6AMJ1</accession>
<keyword evidence="2" id="KW-1185">Reference proteome</keyword>
<name>A0A6A6AMJ1_9PLEO</name>
<dbReference type="OrthoDB" id="3716489at2759"/>
<protein>
    <recommendedName>
        <fullName evidence="3">Zinc-ribbon domain-containing protein</fullName>
    </recommendedName>
</protein>
<dbReference type="GeneID" id="54403804"/>
<dbReference type="Proteomes" id="UP000799771">
    <property type="component" value="Unassembled WGS sequence"/>
</dbReference>
<organism evidence="1 2">
    <name type="scientific">Dothidotthia symphoricarpi CBS 119687</name>
    <dbReference type="NCBI Taxonomy" id="1392245"/>
    <lineage>
        <taxon>Eukaryota</taxon>
        <taxon>Fungi</taxon>
        <taxon>Dikarya</taxon>
        <taxon>Ascomycota</taxon>
        <taxon>Pezizomycotina</taxon>
        <taxon>Dothideomycetes</taxon>
        <taxon>Pleosporomycetidae</taxon>
        <taxon>Pleosporales</taxon>
        <taxon>Dothidotthiaceae</taxon>
        <taxon>Dothidotthia</taxon>
    </lineage>
</organism>
<reference evidence="1" key="1">
    <citation type="journal article" date="2020" name="Stud. Mycol.">
        <title>101 Dothideomycetes genomes: a test case for predicting lifestyles and emergence of pathogens.</title>
        <authorList>
            <person name="Haridas S."/>
            <person name="Albert R."/>
            <person name="Binder M."/>
            <person name="Bloem J."/>
            <person name="Labutti K."/>
            <person name="Salamov A."/>
            <person name="Andreopoulos B."/>
            <person name="Baker S."/>
            <person name="Barry K."/>
            <person name="Bills G."/>
            <person name="Bluhm B."/>
            <person name="Cannon C."/>
            <person name="Castanera R."/>
            <person name="Culley D."/>
            <person name="Daum C."/>
            <person name="Ezra D."/>
            <person name="Gonzalez J."/>
            <person name="Henrissat B."/>
            <person name="Kuo A."/>
            <person name="Liang C."/>
            <person name="Lipzen A."/>
            <person name="Lutzoni F."/>
            <person name="Magnuson J."/>
            <person name="Mondo S."/>
            <person name="Nolan M."/>
            <person name="Ohm R."/>
            <person name="Pangilinan J."/>
            <person name="Park H.-J."/>
            <person name="Ramirez L."/>
            <person name="Alfaro M."/>
            <person name="Sun H."/>
            <person name="Tritt A."/>
            <person name="Yoshinaga Y."/>
            <person name="Zwiers L.-H."/>
            <person name="Turgeon B."/>
            <person name="Goodwin S."/>
            <person name="Spatafora J."/>
            <person name="Crous P."/>
            <person name="Grigoriev I."/>
        </authorList>
    </citation>
    <scope>NUCLEOTIDE SEQUENCE</scope>
    <source>
        <strain evidence="1">CBS 119687</strain>
    </source>
</reference>
<gene>
    <name evidence="1" type="ORF">P153DRAFT_285094</name>
</gene>